<accession>A0ABZ1I2V6</accession>
<dbReference type="InterPro" id="IPR040372">
    <property type="entry name" value="YaeB-like"/>
</dbReference>
<keyword evidence="1" id="KW-0949">S-adenosyl-L-methionine</keyword>
<dbReference type="InterPro" id="IPR023370">
    <property type="entry name" value="TrmO-like_N"/>
</dbReference>
<dbReference type="InterPro" id="IPR036413">
    <property type="entry name" value="YaeB-like_sf"/>
</dbReference>
<organism evidence="4 5">
    <name type="scientific">Amycolatopsis rhabdoformis</name>
    <dbReference type="NCBI Taxonomy" id="1448059"/>
    <lineage>
        <taxon>Bacteria</taxon>
        <taxon>Bacillati</taxon>
        <taxon>Actinomycetota</taxon>
        <taxon>Actinomycetes</taxon>
        <taxon>Pseudonocardiales</taxon>
        <taxon>Pseudonocardiaceae</taxon>
        <taxon>Amycolatopsis</taxon>
    </lineage>
</organism>
<name>A0ABZ1I2V6_9PSEU</name>
<evidence type="ECO:0000313" key="5">
    <source>
        <dbReference type="Proteomes" id="UP001330812"/>
    </source>
</evidence>
<dbReference type="NCBIfam" id="TIGR00104">
    <property type="entry name" value="tRNA_TsaA"/>
    <property type="match status" value="1"/>
</dbReference>
<dbReference type="PANTHER" id="PTHR12818:SF0">
    <property type="entry name" value="TRNA (ADENINE(37)-N6)-METHYLTRANSFERASE"/>
    <property type="match status" value="1"/>
</dbReference>
<keyword evidence="5" id="KW-1185">Reference proteome</keyword>
<dbReference type="EMBL" id="CP142149">
    <property type="protein sequence ID" value="WSE28708.1"/>
    <property type="molecule type" value="Genomic_DNA"/>
</dbReference>
<evidence type="ECO:0000259" key="3">
    <source>
        <dbReference type="PROSITE" id="PS51668"/>
    </source>
</evidence>
<dbReference type="Gene3D" id="2.40.30.70">
    <property type="entry name" value="YaeB-like"/>
    <property type="match status" value="1"/>
</dbReference>
<evidence type="ECO:0000256" key="1">
    <source>
        <dbReference type="ARBA" id="ARBA00022691"/>
    </source>
</evidence>
<dbReference type="PROSITE" id="PS51668">
    <property type="entry name" value="TSAA_2"/>
    <property type="match status" value="1"/>
</dbReference>
<protein>
    <submittedName>
        <fullName evidence="4">tRNA (N6-threonylcarbamoyladenosine(37)-N6)-methyltransferase TrmO</fullName>
    </submittedName>
</protein>
<dbReference type="InterPro" id="IPR023368">
    <property type="entry name" value="UPF0066_cons_site"/>
</dbReference>
<proteinExistence type="inferred from homology"/>
<dbReference type="Pfam" id="PF01980">
    <property type="entry name" value="TrmO_N"/>
    <property type="match status" value="1"/>
</dbReference>
<dbReference type="RefSeq" id="WP_326567707.1">
    <property type="nucleotide sequence ID" value="NZ_CP142149.1"/>
</dbReference>
<dbReference type="Proteomes" id="UP001330812">
    <property type="component" value="Chromosome"/>
</dbReference>
<dbReference type="SUPFAM" id="SSF118196">
    <property type="entry name" value="YaeB-like"/>
    <property type="match status" value="1"/>
</dbReference>
<dbReference type="InterPro" id="IPR036414">
    <property type="entry name" value="YaeB_N_sf"/>
</dbReference>
<comment type="similarity">
    <text evidence="2">Belongs to the tRNA methyltransferase O family.</text>
</comment>
<sequence>MIPFELSPIAHVESALTDLDGAPKQPDEGAPPAWLVFEPSVAEGLRDLRPGQEVLVFTWLHLADRSVLSVRPRSDPARAMAGVFSTRSPARPNPIGLHRAEILEVHGLRVLVSQLEAVDGTPVVDVKPVRSVDDG</sequence>
<dbReference type="CDD" id="cd09281">
    <property type="entry name" value="UPF0066"/>
    <property type="match status" value="1"/>
</dbReference>
<gene>
    <name evidence="4" type="primary">tsaA</name>
    <name evidence="4" type="ORF">VSH64_38705</name>
</gene>
<reference evidence="4 5" key="1">
    <citation type="journal article" date="2015" name="Int. J. Syst. Evol. Microbiol.">
        <title>Amycolatopsis rhabdoformis sp. nov., an actinomycete isolated from a tropical forest soil.</title>
        <authorList>
            <person name="Souza W.R."/>
            <person name="Silva R.E."/>
            <person name="Goodfellow M."/>
            <person name="Busarakam K."/>
            <person name="Figueiro F.S."/>
            <person name="Ferreira D."/>
            <person name="Rodrigues-Filho E."/>
            <person name="Moraes L.A.B."/>
            <person name="Zucchi T.D."/>
        </authorList>
    </citation>
    <scope>NUCLEOTIDE SEQUENCE [LARGE SCALE GENOMIC DNA]</scope>
    <source>
        <strain evidence="4 5">NCIMB 14900</strain>
    </source>
</reference>
<evidence type="ECO:0000256" key="2">
    <source>
        <dbReference type="ARBA" id="ARBA00033753"/>
    </source>
</evidence>
<evidence type="ECO:0000313" key="4">
    <source>
        <dbReference type="EMBL" id="WSE28708.1"/>
    </source>
</evidence>
<feature type="domain" description="TsaA-like" evidence="3">
    <location>
        <begin position="6"/>
        <end position="135"/>
    </location>
</feature>
<dbReference type="PROSITE" id="PS01318">
    <property type="entry name" value="TSAA_1"/>
    <property type="match status" value="1"/>
</dbReference>
<dbReference type="PANTHER" id="PTHR12818">
    <property type="entry name" value="TRNA (ADENINE(37)-N6)-METHYLTRANSFERASE"/>
    <property type="match status" value="1"/>
</dbReference>